<dbReference type="EMBL" id="CP053381">
    <property type="protein sequence ID" value="QTP55370.1"/>
    <property type="molecule type" value="Genomic_DNA"/>
</dbReference>
<reference evidence="1 2" key="1">
    <citation type="journal article" date="2021" name="Front. Microbiol.">
        <title>Aerobic Denitrification and Heterotrophic Sulfur Oxidation in the Genus Halomonas Revealed by Six Novel Species Characterizations and Genome-Based Analysis.</title>
        <authorList>
            <person name="Wang L."/>
            <person name="Shao Z."/>
        </authorList>
    </citation>
    <scope>NUCLEOTIDE SEQUENCE [LARGE SCALE GENOMIC DNA]</scope>
    <source>
        <strain evidence="1 2">MCCC 1A11059</strain>
    </source>
</reference>
<dbReference type="RefSeq" id="WP_197447630.1">
    <property type="nucleotide sequence ID" value="NZ_CP053381.1"/>
</dbReference>
<keyword evidence="2" id="KW-1185">Reference proteome</keyword>
<sequence>MAGFDPSLSSRELLDELLPKLQATEQFLSETLGAKLEYSLDPRETRRLQELKDEFELEITMINMNLGHLLRRYSDQLVDAMEEPEGKDDTRLELDEHEAVAVERIRRLYQRAQELQTDPA</sequence>
<organism evidence="1 2">
    <name type="scientific">Billgrantia sulfidoxydans</name>
    <dbReference type="NCBI Taxonomy" id="2733484"/>
    <lineage>
        <taxon>Bacteria</taxon>
        <taxon>Pseudomonadati</taxon>
        <taxon>Pseudomonadota</taxon>
        <taxon>Gammaproteobacteria</taxon>
        <taxon>Oceanospirillales</taxon>
        <taxon>Halomonadaceae</taxon>
        <taxon>Billgrantia</taxon>
    </lineage>
</organism>
<gene>
    <name evidence="1" type="ORF">HNO51_12155</name>
</gene>
<proteinExistence type="predicted"/>
<evidence type="ECO:0000313" key="2">
    <source>
        <dbReference type="Proteomes" id="UP000671868"/>
    </source>
</evidence>
<name>A0ABX7W5G0_9GAMM</name>
<protein>
    <submittedName>
        <fullName evidence="1">Uncharacterized protein</fullName>
    </submittedName>
</protein>
<dbReference type="Proteomes" id="UP000671868">
    <property type="component" value="Chromosome"/>
</dbReference>
<accession>A0ABX7W5G0</accession>
<evidence type="ECO:0000313" key="1">
    <source>
        <dbReference type="EMBL" id="QTP55370.1"/>
    </source>
</evidence>